<dbReference type="STRING" id="317577.GCA_000419625_02541"/>
<keyword evidence="3 7" id="KW-0418">Kinase</keyword>
<dbReference type="RefSeq" id="WP_081425799.1">
    <property type="nucleotide sequence ID" value="NZ_CP021081.1"/>
</dbReference>
<dbReference type="PROSITE" id="PS50146">
    <property type="entry name" value="DAGK"/>
    <property type="match status" value="1"/>
</dbReference>
<dbReference type="AlphaFoldDB" id="A0A221SVV8"/>
<evidence type="ECO:0000256" key="2">
    <source>
        <dbReference type="ARBA" id="ARBA00022741"/>
    </source>
</evidence>
<keyword evidence="8" id="KW-1185">Reference proteome</keyword>
<evidence type="ECO:0000256" key="1">
    <source>
        <dbReference type="ARBA" id="ARBA00022679"/>
    </source>
</evidence>
<feature type="domain" description="DAGKc" evidence="6">
    <location>
        <begin position="31"/>
        <end position="157"/>
    </location>
</feature>
<dbReference type="GO" id="GO:0005886">
    <property type="term" value="C:plasma membrane"/>
    <property type="evidence" value="ECO:0007669"/>
    <property type="project" value="TreeGrafter"/>
</dbReference>
<dbReference type="Pfam" id="PF00781">
    <property type="entry name" value="DAGK_cat"/>
    <property type="match status" value="1"/>
</dbReference>
<gene>
    <name evidence="7" type="ORF">DFI_06875</name>
</gene>
<dbReference type="GO" id="GO:0005524">
    <property type="term" value="F:ATP binding"/>
    <property type="evidence" value="ECO:0007669"/>
    <property type="project" value="UniProtKB-KW"/>
</dbReference>
<evidence type="ECO:0000256" key="4">
    <source>
        <dbReference type="ARBA" id="ARBA00022840"/>
    </source>
</evidence>
<dbReference type="KEGG" id="dfc:DFI_06875"/>
<dbReference type="Pfam" id="PF19279">
    <property type="entry name" value="YegS_C"/>
    <property type="match status" value="1"/>
</dbReference>
<dbReference type="InterPro" id="IPR001206">
    <property type="entry name" value="Diacylglycerol_kinase_cat_dom"/>
</dbReference>
<evidence type="ECO:0000256" key="3">
    <source>
        <dbReference type="ARBA" id="ARBA00022777"/>
    </source>
</evidence>
<accession>A0A221SVV8</accession>
<evidence type="ECO:0000313" key="8">
    <source>
        <dbReference type="Proteomes" id="UP000259030"/>
    </source>
</evidence>
<dbReference type="InterPro" id="IPR050187">
    <property type="entry name" value="Lipid_Phosphate_FormReg"/>
</dbReference>
<keyword evidence="1" id="KW-0808">Transferase</keyword>
<protein>
    <submittedName>
        <fullName evidence="7">Diacylglycerol kinase</fullName>
    </submittedName>
</protein>
<dbReference type="SMART" id="SM00046">
    <property type="entry name" value="DAGKc"/>
    <property type="match status" value="1"/>
</dbReference>
<dbReference type="PANTHER" id="PTHR12358:SF106">
    <property type="entry name" value="LIPID KINASE YEGS"/>
    <property type="match status" value="1"/>
</dbReference>
<proteinExistence type="predicted"/>
<name>A0A221SVV8_9DEIO</name>
<dbReference type="InterPro" id="IPR016064">
    <property type="entry name" value="NAD/diacylglycerol_kinase_sf"/>
</dbReference>
<evidence type="ECO:0000256" key="5">
    <source>
        <dbReference type="SAM" id="MobiDB-lite"/>
    </source>
</evidence>
<dbReference type="SUPFAM" id="SSF111331">
    <property type="entry name" value="NAD kinase/diacylglycerol kinase-like"/>
    <property type="match status" value="1"/>
</dbReference>
<evidence type="ECO:0000313" key="7">
    <source>
        <dbReference type="EMBL" id="ASN80760.1"/>
    </source>
</evidence>
<feature type="compositionally biased region" description="Basic and acidic residues" evidence="5">
    <location>
        <begin position="10"/>
        <end position="27"/>
    </location>
</feature>
<sequence>MNVMIPGQISHDDDVSAEKNPSKPEDAVRSLEGRRILVVFNPRSGHGDSGLPDFVQSLRAIGADVTERELQPDTHMDKYVSDVQSYAAVVGAGGDGTVSSLAYAMRYKNVPLLAYPAGTANLIAQNLDLPTDPSELLDVMIHGHATRVDMGEVEVKGEKSGFCMLAGAGADAAMIRDSEELKEKYGVMAYVLSAMKQLNPKKTVFNLVIDGEERHFEGIGVMVANFGMANYRLPITSDISPSDGRFTVVLLKAGNILRLVPNLIDSVRVKLNLGDPLFSGNMETLQAKNVTVDAEDPFPLQYDGELHVETTPFTARVLPGAIRFLTKLPRTELDT</sequence>
<dbReference type="InterPro" id="IPR017438">
    <property type="entry name" value="ATP-NAD_kinase_N"/>
</dbReference>
<evidence type="ECO:0000259" key="6">
    <source>
        <dbReference type="PROSITE" id="PS50146"/>
    </source>
</evidence>
<dbReference type="PANTHER" id="PTHR12358">
    <property type="entry name" value="SPHINGOSINE KINASE"/>
    <property type="match status" value="1"/>
</dbReference>
<dbReference type="GO" id="GO:0016301">
    <property type="term" value="F:kinase activity"/>
    <property type="evidence" value="ECO:0007669"/>
    <property type="project" value="UniProtKB-KW"/>
</dbReference>
<dbReference type="Gene3D" id="2.60.200.40">
    <property type="match status" value="1"/>
</dbReference>
<reference evidence="7 8" key="1">
    <citation type="submission" date="2017-05" db="EMBL/GenBank/DDBJ databases">
        <title>The complete genome sequence of Deinococcus ficus isolated from the rhizosphere of the Ficus religiosa L. in Taiwan.</title>
        <authorList>
            <person name="Wu K.-M."/>
            <person name="Liao T.-L."/>
            <person name="Liu Y.-M."/>
            <person name="Young C.-C."/>
            <person name="Tsai S.-F."/>
        </authorList>
    </citation>
    <scope>NUCLEOTIDE SEQUENCE [LARGE SCALE GENOMIC DNA]</scope>
    <source>
        <strain evidence="7 8">CC-FR2-10</strain>
    </source>
</reference>
<feature type="region of interest" description="Disordered" evidence="5">
    <location>
        <begin position="1"/>
        <end position="27"/>
    </location>
</feature>
<dbReference type="Proteomes" id="UP000259030">
    <property type="component" value="Chromosome"/>
</dbReference>
<organism evidence="7 8">
    <name type="scientific">Deinococcus ficus</name>
    <dbReference type="NCBI Taxonomy" id="317577"/>
    <lineage>
        <taxon>Bacteria</taxon>
        <taxon>Thermotogati</taxon>
        <taxon>Deinococcota</taxon>
        <taxon>Deinococci</taxon>
        <taxon>Deinococcales</taxon>
        <taxon>Deinococcaceae</taxon>
        <taxon>Deinococcus</taxon>
    </lineage>
</organism>
<dbReference type="EMBL" id="CP021081">
    <property type="protein sequence ID" value="ASN80760.1"/>
    <property type="molecule type" value="Genomic_DNA"/>
</dbReference>
<dbReference type="InterPro" id="IPR045540">
    <property type="entry name" value="YegS/DAGK_C"/>
</dbReference>
<keyword evidence="2" id="KW-0547">Nucleotide-binding</keyword>
<dbReference type="Gene3D" id="3.40.50.10330">
    <property type="entry name" value="Probable inorganic polyphosphate/atp-NAD kinase, domain 1"/>
    <property type="match status" value="1"/>
</dbReference>
<keyword evidence="4" id="KW-0067">ATP-binding</keyword>